<dbReference type="AlphaFoldDB" id="K7FYC6"/>
<accession>K7FYC6</accession>
<feature type="domain" description="UPAR/Ly6" evidence="6">
    <location>
        <begin position="115"/>
        <end position="178"/>
    </location>
</feature>
<dbReference type="EMBL" id="AGCU01118121">
    <property type="status" value="NOT_ANNOTATED_CDS"/>
    <property type="molecule type" value="Genomic_DNA"/>
</dbReference>
<proteinExistence type="inferred from homology"/>
<keyword evidence="3" id="KW-0964">Secreted</keyword>
<organism evidence="8 9">
    <name type="scientific">Pelodiscus sinensis</name>
    <name type="common">Chinese softshell turtle</name>
    <name type="synonym">Trionyx sinensis</name>
    <dbReference type="NCBI Taxonomy" id="13735"/>
    <lineage>
        <taxon>Eukaryota</taxon>
        <taxon>Metazoa</taxon>
        <taxon>Chordata</taxon>
        <taxon>Craniata</taxon>
        <taxon>Vertebrata</taxon>
        <taxon>Euteleostomi</taxon>
        <taxon>Archelosauria</taxon>
        <taxon>Testudinata</taxon>
        <taxon>Testudines</taxon>
        <taxon>Cryptodira</taxon>
        <taxon>Trionychia</taxon>
        <taxon>Trionychidae</taxon>
        <taxon>Pelodiscus</taxon>
    </lineage>
</organism>
<dbReference type="GO" id="GO:0030154">
    <property type="term" value="P:cell differentiation"/>
    <property type="evidence" value="ECO:0007669"/>
    <property type="project" value="UniProtKB-ARBA"/>
</dbReference>
<dbReference type="PANTHER" id="PTHR20914">
    <property type="entry name" value="LY6/PLAUR DOMAIN-CONTAINING PROTEIN 8"/>
    <property type="match status" value="1"/>
</dbReference>
<feature type="chain" id="PRO_5003904770" evidence="5">
    <location>
        <begin position="20"/>
        <end position="225"/>
    </location>
</feature>
<dbReference type="HOGENOM" id="CLU_094248_0_0_1"/>
<dbReference type="OrthoDB" id="9907178at2759"/>
<reference evidence="8" key="3">
    <citation type="submission" date="2025-08" db="UniProtKB">
        <authorList>
            <consortium name="Ensembl"/>
        </authorList>
    </citation>
    <scope>IDENTIFICATION</scope>
</reference>
<evidence type="ECO:0000256" key="4">
    <source>
        <dbReference type="ARBA" id="ARBA00023157"/>
    </source>
</evidence>
<dbReference type="Pfam" id="PF02988">
    <property type="entry name" value="PLA2_inh"/>
    <property type="match status" value="1"/>
</dbReference>
<dbReference type="EMBL" id="AGCU01118122">
    <property type="status" value="NOT_ANNOTATED_CDS"/>
    <property type="molecule type" value="Genomic_DNA"/>
</dbReference>
<evidence type="ECO:0000256" key="1">
    <source>
        <dbReference type="ARBA" id="ARBA00004613"/>
    </source>
</evidence>
<reference evidence="8" key="4">
    <citation type="submission" date="2025-09" db="UniProtKB">
        <authorList>
            <consortium name="Ensembl"/>
        </authorList>
    </citation>
    <scope>IDENTIFICATION</scope>
</reference>
<keyword evidence="4" id="KW-1015">Disulfide bond</keyword>
<sequence>MKTLLLCCLLWALLETGTSISCEVCVGVHKSCTGPVQVCSKELDSCGIIKAESVVGNIKTPMFTKACVSSSQCNLAPLYITFGNGISISSNVACCVGEACKTATVSVPPANTTLNGRRCPACYSAFSHDCNEEIIDCTGTQTHCLHLSGTAKSGQTTVKTTMKGCASESACINMQQLKGTFGGIDAHFTTAECSPVSSRVDTVAPEGAGLIFSALLTVLLVNIVS</sequence>
<dbReference type="eggNOG" id="ENOG502SRI1">
    <property type="taxonomic scope" value="Eukaryota"/>
</dbReference>
<comment type="subcellular location">
    <subcellularLocation>
        <location evidence="1">Secreted</location>
    </subcellularLocation>
</comment>
<dbReference type="GO" id="GO:0004859">
    <property type="term" value="F:phospholipase inhibitor activity"/>
    <property type="evidence" value="ECO:0007669"/>
    <property type="project" value="InterPro"/>
</dbReference>
<dbReference type="GeneTree" id="ENSGT00940000164395"/>
<dbReference type="OMA" id="ENGLICQ"/>
<evidence type="ECO:0000256" key="2">
    <source>
        <dbReference type="ARBA" id="ARBA00006570"/>
    </source>
</evidence>
<dbReference type="SUPFAM" id="SSF57302">
    <property type="entry name" value="Snake toxin-like"/>
    <property type="match status" value="2"/>
</dbReference>
<evidence type="ECO:0000259" key="7">
    <source>
        <dbReference type="Pfam" id="PF02988"/>
    </source>
</evidence>
<dbReference type="CDD" id="cd23588">
    <property type="entry name" value="TFP_LU_ECD_PLIG"/>
    <property type="match status" value="1"/>
</dbReference>
<dbReference type="InterPro" id="IPR004126">
    <property type="entry name" value="PLipase_A2_inh_N"/>
</dbReference>
<dbReference type="RefSeq" id="XP_006127953.1">
    <property type="nucleotide sequence ID" value="XM_006127891.3"/>
</dbReference>
<evidence type="ECO:0000259" key="6">
    <source>
        <dbReference type="Pfam" id="PF00021"/>
    </source>
</evidence>
<keyword evidence="5" id="KW-0732">Signal</keyword>
<dbReference type="InterPro" id="IPR045860">
    <property type="entry name" value="Snake_toxin-like_sf"/>
</dbReference>
<keyword evidence="9" id="KW-1185">Reference proteome</keyword>
<dbReference type="Ensembl" id="ENSPSIT00000013099.1">
    <property type="protein sequence ID" value="ENSPSIP00000013036.1"/>
    <property type="gene ID" value="ENSPSIG00000011653.1"/>
</dbReference>
<dbReference type="PANTHER" id="PTHR20914:SF30">
    <property type="entry name" value="LY6_PLAUR DOMAIN CONTAINING 9"/>
    <property type="match status" value="1"/>
</dbReference>
<dbReference type="InterPro" id="IPR016054">
    <property type="entry name" value="LY6_UPA_recep-like"/>
</dbReference>
<dbReference type="InterPro" id="IPR050918">
    <property type="entry name" value="CNF-like_PLA2_Inhibitor"/>
</dbReference>
<name>K7FYC6_PELSI</name>
<protein>
    <submittedName>
        <fullName evidence="8">Phospholipase A2 inhibitor subunit gamma B-like</fullName>
    </submittedName>
</protein>
<comment type="similarity">
    <text evidence="2">Belongs to the CNF-like-inhibitor family.</text>
</comment>
<evidence type="ECO:0000256" key="5">
    <source>
        <dbReference type="SAM" id="SignalP"/>
    </source>
</evidence>
<evidence type="ECO:0000313" key="9">
    <source>
        <dbReference type="Proteomes" id="UP000007267"/>
    </source>
</evidence>
<reference evidence="9" key="2">
    <citation type="journal article" date="2013" name="Nat. Genet.">
        <title>The draft genomes of soft-shell turtle and green sea turtle yield insights into the development and evolution of the turtle-specific body plan.</title>
        <authorList>
            <person name="Wang Z."/>
            <person name="Pascual-Anaya J."/>
            <person name="Zadissa A."/>
            <person name="Li W."/>
            <person name="Niimura Y."/>
            <person name="Huang Z."/>
            <person name="Li C."/>
            <person name="White S."/>
            <person name="Xiong Z."/>
            <person name="Fang D."/>
            <person name="Wang B."/>
            <person name="Ming Y."/>
            <person name="Chen Y."/>
            <person name="Zheng Y."/>
            <person name="Kuraku S."/>
            <person name="Pignatelli M."/>
            <person name="Herrero J."/>
            <person name="Beal K."/>
            <person name="Nozawa M."/>
            <person name="Li Q."/>
            <person name="Wang J."/>
            <person name="Zhang H."/>
            <person name="Yu L."/>
            <person name="Shigenobu S."/>
            <person name="Wang J."/>
            <person name="Liu J."/>
            <person name="Flicek P."/>
            <person name="Searle S."/>
            <person name="Wang J."/>
            <person name="Kuratani S."/>
            <person name="Yin Y."/>
            <person name="Aken B."/>
            <person name="Zhang G."/>
            <person name="Irie N."/>
        </authorList>
    </citation>
    <scope>NUCLEOTIDE SEQUENCE [LARGE SCALE GENOMIC DNA]</scope>
    <source>
        <strain evidence="9">Daiwa-1</strain>
    </source>
</reference>
<dbReference type="EMBL" id="AGCU01118120">
    <property type="status" value="NOT_ANNOTATED_CDS"/>
    <property type="molecule type" value="Genomic_DNA"/>
</dbReference>
<feature type="signal peptide" evidence="5">
    <location>
        <begin position="1"/>
        <end position="19"/>
    </location>
</feature>
<dbReference type="CDD" id="cd23572">
    <property type="entry name" value="TFP_LU_ECD_PINLYP_rpt2"/>
    <property type="match status" value="1"/>
</dbReference>
<dbReference type="GO" id="GO:0005576">
    <property type="term" value="C:extracellular region"/>
    <property type="evidence" value="ECO:0007669"/>
    <property type="project" value="UniProtKB-SubCell"/>
</dbReference>
<dbReference type="Gene3D" id="2.10.60.10">
    <property type="entry name" value="CD59"/>
    <property type="match status" value="2"/>
</dbReference>
<feature type="domain" description="Phospholipase A2 inhibitor N-terminal" evidence="7">
    <location>
        <begin position="21"/>
        <end position="102"/>
    </location>
</feature>
<dbReference type="Proteomes" id="UP000007267">
    <property type="component" value="Unassembled WGS sequence"/>
</dbReference>
<evidence type="ECO:0000256" key="3">
    <source>
        <dbReference type="ARBA" id="ARBA00022525"/>
    </source>
</evidence>
<dbReference type="Pfam" id="PF00021">
    <property type="entry name" value="UPAR_LY6"/>
    <property type="match status" value="1"/>
</dbReference>
<reference evidence="9" key="1">
    <citation type="submission" date="2011-10" db="EMBL/GenBank/DDBJ databases">
        <authorList>
            <consortium name="Soft-shell Turtle Genome Consortium"/>
        </authorList>
    </citation>
    <scope>NUCLEOTIDE SEQUENCE [LARGE SCALE GENOMIC DNA]</scope>
    <source>
        <strain evidence="9">Daiwa-1</strain>
    </source>
</reference>
<evidence type="ECO:0000313" key="8">
    <source>
        <dbReference type="Ensembl" id="ENSPSIP00000013036.1"/>
    </source>
</evidence>